<dbReference type="PANTHER" id="PTHR38454">
    <property type="entry name" value="INTEGRAL MEMBRANE PROTEIN-RELATED"/>
    <property type="match status" value="1"/>
</dbReference>
<feature type="transmembrane region" description="Helical" evidence="1">
    <location>
        <begin position="151"/>
        <end position="168"/>
    </location>
</feature>
<dbReference type="Pfam" id="PF10131">
    <property type="entry name" value="PTPS_related"/>
    <property type="match status" value="1"/>
</dbReference>
<feature type="transmembrane region" description="Helical" evidence="1">
    <location>
        <begin position="180"/>
        <end position="210"/>
    </location>
</feature>
<evidence type="ECO:0000256" key="1">
    <source>
        <dbReference type="SAM" id="Phobius"/>
    </source>
</evidence>
<evidence type="ECO:0000259" key="2">
    <source>
        <dbReference type="Pfam" id="PF10131"/>
    </source>
</evidence>
<dbReference type="InterPro" id="IPR018580">
    <property type="entry name" value="Uncharacterised_YfhO"/>
</dbReference>
<name>A0A2M8L4Z8_9BACT</name>
<dbReference type="InterPro" id="IPR018776">
    <property type="entry name" value="Membrane_prot_PTPS-rel_domain"/>
</dbReference>
<evidence type="ECO:0000313" key="3">
    <source>
        <dbReference type="EMBL" id="PJE68913.1"/>
    </source>
</evidence>
<feature type="transmembrane region" description="Helical" evidence="1">
    <location>
        <begin position="120"/>
        <end position="139"/>
    </location>
</feature>
<proteinExistence type="predicted"/>
<dbReference type="PANTHER" id="PTHR38454:SF1">
    <property type="entry name" value="INTEGRAL MEMBRANE PROTEIN"/>
    <property type="match status" value="1"/>
</dbReference>
<feature type="transmembrane region" description="Helical" evidence="1">
    <location>
        <begin position="348"/>
        <end position="368"/>
    </location>
</feature>
<feature type="transmembrane region" description="Helical" evidence="1">
    <location>
        <begin position="96"/>
        <end position="114"/>
    </location>
</feature>
<sequence>MKIKKFTKFWPWLLILLLCWWAVKPLFHSGFFSMHDDTQVVRVQQMAQALKDGQFPVRWVKDLGYGYGYPIFNFYAPLAYYIGAIFNLIGFDALAATKIVFGLGIILAGIFMYLLAREFWGVWGGIVSALFYLYAPYHALDIYVRGAVGEFWAMAFLPLVFYGLYRIAQGHRRGVITTALALTAVILVHNLTAMMFIPFLFLMLFILFIFQKDKKRFVIWNLKFVILAAGLAAFYWLPALTEMKLTKVFGQIGGGANWRDHFVFFDQLWASPWGFGGSAPGRLDGMSFMIGKIHLLVAGLVLLIAIAKKKLRPVLLVSLGFLLIVLFLTNDASGFIWQTIPVMAFIQYPWRFLAFSTLAVSFMAGSLISWQPKKLNWWPAVISSVFIIGLLVLNTKYFQPQTFLGVTAAGYINEENIKWKISKISDEYLPKEFPVPQSKEEIAWEKVKVIEGEAEIKSQDFKHHLYQLEIEARTDSQILVNTAYFPGWRIFVDDEKVAPRIEAGRIKFALNPGAHRVILKFVNTPVRRLANLISLLSLAGLGLGMLKYLYGRTRISRD</sequence>
<dbReference type="EMBL" id="PFEL01000095">
    <property type="protein sequence ID" value="PJE68913.1"/>
    <property type="molecule type" value="Genomic_DNA"/>
</dbReference>
<feature type="transmembrane region" description="Helical" evidence="1">
    <location>
        <begin position="314"/>
        <end position="336"/>
    </location>
</feature>
<dbReference type="AlphaFoldDB" id="A0A2M8L4Z8"/>
<feature type="transmembrane region" description="Helical" evidence="1">
    <location>
        <begin position="375"/>
        <end position="393"/>
    </location>
</feature>
<dbReference type="Proteomes" id="UP000229500">
    <property type="component" value="Unassembled WGS sequence"/>
</dbReference>
<feature type="transmembrane region" description="Helical" evidence="1">
    <location>
        <begin position="286"/>
        <end position="307"/>
    </location>
</feature>
<reference evidence="4" key="1">
    <citation type="submission" date="2017-09" db="EMBL/GenBank/DDBJ databases">
        <title>Depth-based differentiation of microbial function through sediment-hosted aquifers and enrichment of novel symbionts in the deep terrestrial subsurface.</title>
        <authorList>
            <person name="Probst A.J."/>
            <person name="Ladd B."/>
            <person name="Jarett J.K."/>
            <person name="Geller-Mcgrath D.E."/>
            <person name="Sieber C.M.K."/>
            <person name="Emerson J.B."/>
            <person name="Anantharaman K."/>
            <person name="Thomas B.C."/>
            <person name="Malmstrom R."/>
            <person name="Stieglmeier M."/>
            <person name="Klingl A."/>
            <person name="Woyke T."/>
            <person name="Ryan C.M."/>
            <person name="Banfield J.F."/>
        </authorList>
    </citation>
    <scope>NUCLEOTIDE SEQUENCE [LARGE SCALE GENOMIC DNA]</scope>
</reference>
<accession>A0A2M8L4Z8</accession>
<feature type="domain" description="Membrane protein 6-pyruvoyl-tetrahydropterin synthase-related" evidence="2">
    <location>
        <begin position="72"/>
        <end position="396"/>
    </location>
</feature>
<comment type="caution">
    <text evidence="3">The sequence shown here is derived from an EMBL/GenBank/DDBJ whole genome shotgun (WGS) entry which is preliminary data.</text>
</comment>
<feature type="transmembrane region" description="Helical" evidence="1">
    <location>
        <begin position="529"/>
        <end position="550"/>
    </location>
</feature>
<protein>
    <recommendedName>
        <fullName evidence="2">Membrane protein 6-pyruvoyl-tetrahydropterin synthase-related domain-containing protein</fullName>
    </recommendedName>
</protein>
<evidence type="ECO:0000313" key="4">
    <source>
        <dbReference type="Proteomes" id="UP000229500"/>
    </source>
</evidence>
<feature type="transmembrane region" description="Helical" evidence="1">
    <location>
        <begin position="217"/>
        <end position="237"/>
    </location>
</feature>
<organism evidence="3 4">
    <name type="scientific">Candidatus Shapirobacteria bacterium CG10_big_fil_rev_8_21_14_0_10_38_14</name>
    <dbReference type="NCBI Taxonomy" id="1974483"/>
    <lineage>
        <taxon>Bacteria</taxon>
        <taxon>Candidatus Shapironibacteriota</taxon>
    </lineage>
</organism>
<gene>
    <name evidence="3" type="ORF">COU96_02645</name>
</gene>
<keyword evidence="1" id="KW-1133">Transmembrane helix</keyword>
<feature type="transmembrane region" description="Helical" evidence="1">
    <location>
        <begin position="67"/>
        <end position="89"/>
    </location>
</feature>
<keyword evidence="1" id="KW-0472">Membrane</keyword>
<keyword evidence="1" id="KW-0812">Transmembrane</keyword>